<dbReference type="InterPro" id="IPR006171">
    <property type="entry name" value="TOPRIM_dom"/>
</dbReference>
<evidence type="ECO:0000256" key="3">
    <source>
        <dbReference type="ARBA" id="ARBA00022723"/>
    </source>
</evidence>
<keyword evidence="9 10" id="KW-0413">Isomerase</keyword>
<dbReference type="AlphaFoldDB" id="A0A134AB97"/>
<dbReference type="GO" id="GO:0008270">
    <property type="term" value="F:zinc ion binding"/>
    <property type="evidence" value="ECO:0007669"/>
    <property type="project" value="UniProtKB-KW"/>
</dbReference>
<comment type="similarity">
    <text evidence="2 10">Belongs to the type IA topoisomerase family.</text>
</comment>
<evidence type="ECO:0000313" key="13">
    <source>
        <dbReference type="EMBL" id="KXB64991.1"/>
    </source>
</evidence>
<dbReference type="SMART" id="SM00436">
    <property type="entry name" value="TOP1Bc"/>
    <property type="match status" value="1"/>
</dbReference>
<sequence>MESPTKAKTIRKMAGSHYKVVATVGHIRDLPKSKLGIDTEHDYEPKYINIRGKGPVIKELKNEAKKASKVLLATDPDREGEAISWHLTHILDLDPKDNVRISFNEITKDAVKNGIKNPRPIDMELVDAQQARRILDRLVGYKISPLLWKKVKSGLSAGRVQSVVLKIICDREEQISEFEPSEYWTIMAKLLKNRKHIEAKYAGRLKGGRVESVPLATKQDADDVLKRMDKEKFIVHDIQKGTRTRRTLPPFTTSTMQQEANKRLNFSTRKTMQVAQRLYEGITVPGEGSVGLITYMRTDSTRIAEQAVAKTKSYILSTYGKEYSKPSTWSKKKENTQDAHECIRPTDVLRTPFELKDSLGKDEYKLYQLIWSRFVASQMTGAEYATQKVKLLSNEELFQLNGNTLVFDGFLRVLSSKDQQDKEIPALEKGESLKVKEILPEQHYTQPPARYNEASLIKLLEELGIGRPSTYAPIINTLLARYYVVIEEKRFVPTELGETVNGLLTEYFPMFVDEEFTANMEHSLDSVADGELTWQKAVDPVYKKLVGYLDQAEKEIEKVEIRDEPTDVICDKCGRNMVIKMGRYGKFLACPGFPDCRNTKALVETIGVKCPKCGKGEVVIKRSKKGRKFFGCDQYPTCDFVSWDQPIEEKCPKCGDVLTVKQTRKGKRIKCHNTECDYVRWESGENEEK</sequence>
<feature type="domain" description="Topo IA-type catalytic" evidence="12">
    <location>
        <begin position="122"/>
        <end position="549"/>
    </location>
</feature>
<keyword evidence="5" id="KW-0862">Zinc</keyword>
<dbReference type="GO" id="GO:0005694">
    <property type="term" value="C:chromosome"/>
    <property type="evidence" value="ECO:0007669"/>
    <property type="project" value="InterPro"/>
</dbReference>
<dbReference type="HAMAP" id="MF_00952">
    <property type="entry name" value="Topoisom_1_prok"/>
    <property type="match status" value="1"/>
</dbReference>
<comment type="caution">
    <text evidence="13">The sequence shown here is derived from an EMBL/GenBank/DDBJ whole genome shotgun (WGS) entry which is preliminary data.</text>
</comment>
<evidence type="ECO:0000256" key="10">
    <source>
        <dbReference type="HAMAP-Rule" id="MF_00952"/>
    </source>
</evidence>
<dbReference type="Gene3D" id="1.10.290.10">
    <property type="entry name" value="Topoisomerase I, domain 4"/>
    <property type="match status" value="1"/>
</dbReference>
<dbReference type="Pfam" id="PF01131">
    <property type="entry name" value="Topoisom_bac"/>
    <property type="match status" value="1"/>
</dbReference>
<feature type="active site" description="O-(5'-phospho-DNA)-tyrosine intermediate" evidence="10">
    <location>
        <position position="295"/>
    </location>
</feature>
<feature type="site" description="Interaction with DNA" evidence="10">
    <location>
        <position position="297"/>
    </location>
</feature>
<dbReference type="InterPro" id="IPR028612">
    <property type="entry name" value="Topoisom_1_IA"/>
</dbReference>
<dbReference type="Gene3D" id="1.10.460.10">
    <property type="entry name" value="Topoisomerase I, domain 2"/>
    <property type="match status" value="1"/>
</dbReference>
<dbReference type="Proteomes" id="UP000070442">
    <property type="component" value="Unassembled WGS sequence"/>
</dbReference>
<dbReference type="InterPro" id="IPR013497">
    <property type="entry name" value="Topo_IA_cen"/>
</dbReference>
<dbReference type="PATRIC" id="fig|755172.3.peg.1459"/>
<dbReference type="InterPro" id="IPR013826">
    <property type="entry name" value="Topo_IA_cen_sub3"/>
</dbReference>
<dbReference type="GO" id="GO:0003677">
    <property type="term" value="F:DNA binding"/>
    <property type="evidence" value="ECO:0007669"/>
    <property type="project" value="UniProtKB-KW"/>
</dbReference>
<dbReference type="InterPro" id="IPR013825">
    <property type="entry name" value="Topo_IA_cen_sub2"/>
</dbReference>
<dbReference type="GO" id="GO:0006265">
    <property type="term" value="P:DNA topological change"/>
    <property type="evidence" value="ECO:0007669"/>
    <property type="project" value="UniProtKB-UniRule"/>
</dbReference>
<keyword evidence="8 10" id="KW-0238">DNA-binding</keyword>
<evidence type="ECO:0000256" key="8">
    <source>
        <dbReference type="ARBA" id="ARBA00023125"/>
    </source>
</evidence>
<dbReference type="GO" id="GO:0003917">
    <property type="term" value="F:DNA topoisomerase type I (single strand cut, ATP-independent) activity"/>
    <property type="evidence" value="ECO:0007669"/>
    <property type="project" value="UniProtKB-UniRule"/>
</dbReference>
<feature type="site" description="Interaction with DNA" evidence="10">
    <location>
        <position position="481"/>
    </location>
</feature>
<name>A0A134AB97_9FIRM</name>
<dbReference type="PANTHER" id="PTHR42785">
    <property type="entry name" value="DNA TOPOISOMERASE, TYPE IA, CORE"/>
    <property type="match status" value="1"/>
</dbReference>
<dbReference type="CDD" id="cd03363">
    <property type="entry name" value="TOPRIM_TopoIA_TopoI"/>
    <property type="match status" value="1"/>
</dbReference>
<dbReference type="PRINTS" id="PR00417">
    <property type="entry name" value="PRTPISMRASEI"/>
</dbReference>
<dbReference type="InterPro" id="IPR013498">
    <property type="entry name" value="Topo_IA_Znf"/>
</dbReference>
<dbReference type="InterPro" id="IPR023405">
    <property type="entry name" value="Topo_IA_core_domain"/>
</dbReference>
<comment type="catalytic activity">
    <reaction evidence="1 10">
        <text>ATP-independent breakage of single-stranded DNA, followed by passage and rejoining.</text>
        <dbReference type="EC" id="5.6.2.1"/>
    </reaction>
</comment>
<dbReference type="NCBIfam" id="TIGR01051">
    <property type="entry name" value="topA_bact"/>
    <property type="match status" value="1"/>
</dbReference>
<dbReference type="PANTHER" id="PTHR42785:SF1">
    <property type="entry name" value="DNA TOPOISOMERASE"/>
    <property type="match status" value="1"/>
</dbReference>
<feature type="site" description="Interaction with DNA" evidence="10">
    <location>
        <position position="148"/>
    </location>
</feature>
<dbReference type="InterPro" id="IPR023406">
    <property type="entry name" value="Topo_IA_AS"/>
</dbReference>
<dbReference type="SUPFAM" id="SSF56712">
    <property type="entry name" value="Prokaryotic type I DNA topoisomerase"/>
    <property type="match status" value="1"/>
</dbReference>
<keyword evidence="3" id="KW-0479">Metal-binding</keyword>
<dbReference type="Gene3D" id="3.40.50.140">
    <property type="match status" value="1"/>
</dbReference>
<evidence type="ECO:0000256" key="7">
    <source>
        <dbReference type="ARBA" id="ARBA00023029"/>
    </source>
</evidence>
<protein>
    <recommendedName>
        <fullName evidence="10">DNA topoisomerase 1</fullName>
        <ecNumber evidence="10">5.6.2.1</ecNumber>
    </recommendedName>
    <alternativeName>
        <fullName evidence="10">DNA topoisomerase I</fullName>
    </alternativeName>
</protein>
<dbReference type="PROSITE" id="PS52039">
    <property type="entry name" value="TOPO_IA_2"/>
    <property type="match status" value="1"/>
</dbReference>
<feature type="region of interest" description="Interaction with DNA" evidence="10">
    <location>
        <begin position="156"/>
        <end position="161"/>
    </location>
</feature>
<evidence type="ECO:0000256" key="5">
    <source>
        <dbReference type="ARBA" id="ARBA00022833"/>
    </source>
</evidence>
<dbReference type="InterPro" id="IPR003602">
    <property type="entry name" value="Topo_IA_DNA-bd_dom"/>
</dbReference>
<dbReference type="STRING" id="755172.HMPREF1863_01497"/>
<comment type="function">
    <text evidence="10">Releases the supercoiling and torsional tension of DNA, which is introduced during the DNA replication and transcription, by transiently cleaving and rejoining one strand of the DNA duplex. Introduces a single-strand break via transesterification at a target site in duplex DNA. The scissile phosphodiester is attacked by the catalytic tyrosine of the enzyme, resulting in the formation of a DNA-(5'-phosphotyrosyl)-enzyme intermediate and the expulsion of a 3'-OH DNA strand. The free DNA strand then undergoes passage around the unbroken strand, thus removing DNA supercoils. Finally, in the religation step, the DNA 3'-OH attacks the covalent intermediate to expel the active-site tyrosine and restore the DNA phosphodiester backbone.</text>
</comment>
<dbReference type="SMART" id="SM00493">
    <property type="entry name" value="TOPRIM"/>
    <property type="match status" value="1"/>
</dbReference>
<evidence type="ECO:0000259" key="12">
    <source>
        <dbReference type="PROSITE" id="PS52039"/>
    </source>
</evidence>
<organism evidence="13 14">
    <name type="scientific">Aedoeadaptatus coxii</name>
    <dbReference type="NCBI Taxonomy" id="755172"/>
    <lineage>
        <taxon>Bacteria</taxon>
        <taxon>Bacillati</taxon>
        <taxon>Bacillota</taxon>
        <taxon>Tissierellia</taxon>
        <taxon>Tissierellales</taxon>
        <taxon>Peptoniphilaceae</taxon>
        <taxon>Aedoeadaptatus</taxon>
    </lineage>
</organism>
<dbReference type="Gene3D" id="2.70.20.10">
    <property type="entry name" value="Topoisomerase I, domain 3"/>
    <property type="match status" value="1"/>
</dbReference>
<evidence type="ECO:0000256" key="4">
    <source>
        <dbReference type="ARBA" id="ARBA00022771"/>
    </source>
</evidence>
<feature type="site" description="Interaction with DNA" evidence="10">
    <location>
        <position position="141"/>
    </location>
</feature>
<comment type="subunit">
    <text evidence="10">Monomer.</text>
</comment>
<feature type="site" description="Interaction with DNA" evidence="10">
    <location>
        <position position="26"/>
    </location>
</feature>
<feature type="domain" description="Toprim" evidence="11">
    <location>
        <begin position="1"/>
        <end position="106"/>
    </location>
</feature>
<proteinExistence type="inferred from homology"/>
<dbReference type="Pfam" id="PF01396">
    <property type="entry name" value="Zn_ribbon_Top1"/>
    <property type="match status" value="3"/>
</dbReference>
<evidence type="ECO:0000259" key="11">
    <source>
        <dbReference type="PROSITE" id="PS50880"/>
    </source>
</evidence>
<dbReference type="EMBL" id="LSDG01000045">
    <property type="protein sequence ID" value="KXB64991.1"/>
    <property type="molecule type" value="Genomic_DNA"/>
</dbReference>
<keyword evidence="4" id="KW-0863">Zinc-finger</keyword>
<dbReference type="PROSITE" id="PS50880">
    <property type="entry name" value="TOPRIM"/>
    <property type="match status" value="1"/>
</dbReference>
<dbReference type="InterPro" id="IPR013824">
    <property type="entry name" value="Topo_IA_cen_sub1"/>
</dbReference>
<feature type="site" description="Interaction with DNA" evidence="10">
    <location>
        <position position="132"/>
    </location>
</feature>
<keyword evidence="7 10" id="KW-0799">Topoisomerase</keyword>
<feature type="site" description="Interaction with DNA" evidence="10">
    <location>
        <position position="133"/>
    </location>
</feature>
<dbReference type="EC" id="5.6.2.1" evidence="10"/>
<reference evidence="14" key="1">
    <citation type="submission" date="2016-01" db="EMBL/GenBank/DDBJ databases">
        <authorList>
            <person name="Mitreva M."/>
            <person name="Pepin K.H."/>
            <person name="Mihindukulasuriya K.A."/>
            <person name="Fulton R."/>
            <person name="Fronick C."/>
            <person name="O'Laughlin M."/>
            <person name="Miner T."/>
            <person name="Herter B."/>
            <person name="Rosa B.A."/>
            <person name="Cordes M."/>
            <person name="Tomlinson C."/>
            <person name="Wollam A."/>
            <person name="Palsikar V.B."/>
            <person name="Mardis E.R."/>
            <person name="Wilson R.K."/>
        </authorList>
    </citation>
    <scope>NUCLEOTIDE SEQUENCE [LARGE SCALE GENOMIC DNA]</scope>
    <source>
        <strain evidence="14">DNF00729</strain>
    </source>
</reference>
<evidence type="ECO:0000256" key="1">
    <source>
        <dbReference type="ARBA" id="ARBA00000213"/>
    </source>
</evidence>
<keyword evidence="14" id="KW-1185">Reference proteome</keyword>
<accession>A0A134AB97</accession>
<dbReference type="InterPro" id="IPR034149">
    <property type="entry name" value="TOPRIM_TopoI"/>
</dbReference>
<keyword evidence="6" id="KW-0460">Magnesium</keyword>
<dbReference type="InterPro" id="IPR003601">
    <property type="entry name" value="Topo_IA_2"/>
</dbReference>
<dbReference type="SMART" id="SM00437">
    <property type="entry name" value="TOP1Ac"/>
    <property type="match status" value="1"/>
</dbReference>
<evidence type="ECO:0000313" key="14">
    <source>
        <dbReference type="Proteomes" id="UP000070442"/>
    </source>
</evidence>
<gene>
    <name evidence="10" type="primary">topA</name>
    <name evidence="13" type="ORF">HMPREF1863_01497</name>
</gene>
<evidence type="ECO:0000256" key="6">
    <source>
        <dbReference type="ARBA" id="ARBA00022842"/>
    </source>
</evidence>
<dbReference type="CDD" id="cd00186">
    <property type="entry name" value="TOP1Ac"/>
    <property type="match status" value="1"/>
</dbReference>
<feature type="site" description="Interaction with DNA" evidence="10">
    <location>
        <position position="136"/>
    </location>
</feature>
<evidence type="ECO:0000256" key="2">
    <source>
        <dbReference type="ARBA" id="ARBA00009446"/>
    </source>
</evidence>
<evidence type="ECO:0000256" key="9">
    <source>
        <dbReference type="ARBA" id="ARBA00023235"/>
    </source>
</evidence>
<dbReference type="SUPFAM" id="SSF57783">
    <property type="entry name" value="Zinc beta-ribbon"/>
    <property type="match status" value="1"/>
</dbReference>
<dbReference type="InterPro" id="IPR000380">
    <property type="entry name" value="Topo_IA"/>
</dbReference>
<dbReference type="Pfam" id="PF01751">
    <property type="entry name" value="Toprim"/>
    <property type="match status" value="1"/>
</dbReference>
<dbReference type="InterPro" id="IPR005733">
    <property type="entry name" value="TopoI_bac-type"/>
</dbReference>
<dbReference type="Gene3D" id="3.30.65.10">
    <property type="entry name" value="Bacterial Topoisomerase I, domain 1"/>
    <property type="match status" value="2"/>
</dbReference>
<dbReference type="PROSITE" id="PS00396">
    <property type="entry name" value="TOPO_IA_1"/>
    <property type="match status" value="1"/>
</dbReference>